<evidence type="ECO:0000313" key="1">
    <source>
        <dbReference type="EMBL" id="KAK8839295.1"/>
    </source>
</evidence>
<organism evidence="1 2">
    <name type="scientific">Tritrichomonas musculus</name>
    <dbReference type="NCBI Taxonomy" id="1915356"/>
    <lineage>
        <taxon>Eukaryota</taxon>
        <taxon>Metamonada</taxon>
        <taxon>Parabasalia</taxon>
        <taxon>Tritrichomonadida</taxon>
        <taxon>Tritrichomonadidae</taxon>
        <taxon>Tritrichomonas</taxon>
    </lineage>
</organism>
<proteinExistence type="predicted"/>
<dbReference type="SUPFAM" id="SSF53098">
    <property type="entry name" value="Ribonuclease H-like"/>
    <property type="match status" value="1"/>
</dbReference>
<evidence type="ECO:0000313" key="2">
    <source>
        <dbReference type="Proteomes" id="UP001470230"/>
    </source>
</evidence>
<evidence type="ECO:0008006" key="3">
    <source>
        <dbReference type="Google" id="ProtNLM"/>
    </source>
</evidence>
<comment type="caution">
    <text evidence="1">The sequence shown here is derived from an EMBL/GenBank/DDBJ whole genome shotgun (WGS) entry which is preliminary data.</text>
</comment>
<name>A0ABR2GZF8_9EUKA</name>
<dbReference type="EMBL" id="JAPFFF010000052">
    <property type="protein sequence ID" value="KAK8839295.1"/>
    <property type="molecule type" value="Genomic_DNA"/>
</dbReference>
<reference evidence="1 2" key="1">
    <citation type="submission" date="2024-04" db="EMBL/GenBank/DDBJ databases">
        <title>Tritrichomonas musculus Genome.</title>
        <authorList>
            <person name="Alves-Ferreira E."/>
            <person name="Grigg M."/>
            <person name="Lorenzi H."/>
            <person name="Galac M."/>
        </authorList>
    </citation>
    <scope>NUCLEOTIDE SEQUENCE [LARGE SCALE GENOMIC DNA]</scope>
    <source>
        <strain evidence="1 2">EAF2021</strain>
    </source>
</reference>
<sequence length="183" mass="21678">MVYPNIIKLKTFIANLSSINIRGFGNVIIDRIYSAYEIQIAITSFFLTIEGRRYFLNQVDQNQKKNYLNIIQKYILQYNEFKFKFDENIIKDQINSYMELSNFEVNDSFLFWQNNRNSNVNNLNFLANIAIRIINMACSELPVERLFSHLKYLYGSKDYNKSDDLLNAQLAIRMENIYSGENK</sequence>
<accession>A0ABR2GZF8</accession>
<dbReference type="InterPro" id="IPR012337">
    <property type="entry name" value="RNaseH-like_sf"/>
</dbReference>
<dbReference type="Proteomes" id="UP001470230">
    <property type="component" value="Unassembled WGS sequence"/>
</dbReference>
<gene>
    <name evidence="1" type="ORF">M9Y10_032228</name>
</gene>
<keyword evidence="2" id="KW-1185">Reference proteome</keyword>
<protein>
    <recommendedName>
        <fullName evidence="3">HAT C-terminal dimerisation domain-containing protein</fullName>
    </recommendedName>
</protein>